<keyword evidence="10" id="KW-0007">Acetylation</keyword>
<evidence type="ECO:0000256" key="6">
    <source>
        <dbReference type="ARBA" id="ARBA00022723"/>
    </source>
</evidence>
<dbReference type="GO" id="GO:0005739">
    <property type="term" value="C:mitochondrion"/>
    <property type="evidence" value="ECO:0007669"/>
    <property type="project" value="UniProtKB-SubCell"/>
</dbReference>
<evidence type="ECO:0000256" key="7">
    <source>
        <dbReference type="ARBA" id="ARBA00022801"/>
    </source>
</evidence>
<comment type="similarity">
    <text evidence="17">Belongs to the HpcH/HpaI aldolase family. Citrate lyase beta subunit-like subfamily.</text>
</comment>
<organism evidence="27 28">
    <name type="scientific">Pomacea canaliculata</name>
    <name type="common">Golden apple snail</name>
    <dbReference type="NCBI Taxonomy" id="400727"/>
    <lineage>
        <taxon>Eukaryota</taxon>
        <taxon>Metazoa</taxon>
        <taxon>Spiralia</taxon>
        <taxon>Lophotrochozoa</taxon>
        <taxon>Mollusca</taxon>
        <taxon>Gastropoda</taxon>
        <taxon>Caenogastropoda</taxon>
        <taxon>Architaenioglossa</taxon>
        <taxon>Ampullarioidea</taxon>
        <taxon>Ampullariidae</taxon>
        <taxon>Pomacea</taxon>
    </lineage>
</organism>
<evidence type="ECO:0000256" key="9">
    <source>
        <dbReference type="ARBA" id="ARBA00022946"/>
    </source>
</evidence>
<evidence type="ECO:0000256" key="11">
    <source>
        <dbReference type="ARBA" id="ARBA00023128"/>
    </source>
</evidence>
<dbReference type="PIRSF" id="PIRSF015582">
    <property type="entry name" value="Cit_lyase_B"/>
    <property type="match status" value="1"/>
</dbReference>
<dbReference type="PANTHER" id="PTHR11105:SF0">
    <property type="entry name" value="CITRAMALYL-COA LYASE, MITOCHONDRIAL"/>
    <property type="match status" value="1"/>
</dbReference>
<keyword evidence="11" id="KW-0496">Mitochondrion</keyword>
<dbReference type="OrthoDB" id="1773at2759"/>
<evidence type="ECO:0000313" key="28">
    <source>
        <dbReference type="Proteomes" id="UP000245119"/>
    </source>
</evidence>
<accession>A0A2T7P3F3</accession>
<keyword evidence="9" id="KW-0809">Transit peptide</keyword>
<feature type="domain" description="HpcH/HpaI aldolase/citrate lyase" evidence="26">
    <location>
        <begin position="34"/>
        <end position="264"/>
    </location>
</feature>
<evidence type="ECO:0000256" key="25">
    <source>
        <dbReference type="PIRSR" id="PIRSR015582-2"/>
    </source>
</evidence>
<comment type="subunit">
    <text evidence="3">Homotrimer.</text>
</comment>
<keyword evidence="12" id="KW-0456">Lyase</keyword>
<comment type="caution">
    <text evidence="27">The sequence shown here is derived from an EMBL/GenBank/DDBJ whole genome shotgun (WGS) entry which is preliminary data.</text>
</comment>
<sequence>MGYEVLGVPSSKIVSRSISRNVVSEGSRKYVPRRTLMYVPGHDLKKLRKIPILGVDCAVLECEDGVALNKKSEARENIRMVLDELKEVKGVDIAVRVNSVGSQLLEEDLRVILTAENRPSTVLLPKTDTVKDIVQFTDCLRSILKDSALPSYCPRLITYVESAEGLINMKDILRRAETFSHEGIYHLDGVVFGADDFYADIGAVKTLDAAELTYVRQKIVTVAKAFRIQAIDMVFTDYKDSVGLQLQSEQGARNGYTGKQIIHPNQIPIVCKAFTPSAERVEWATQLIAAFEKHQESGEGAFTFQGHMVDMPLLLQAKNVIQTIKNVHKA</sequence>
<evidence type="ECO:0000256" key="10">
    <source>
        <dbReference type="ARBA" id="ARBA00022990"/>
    </source>
</evidence>
<keyword evidence="8 25" id="KW-0460">Magnesium</keyword>
<dbReference type="PANTHER" id="PTHR11105">
    <property type="entry name" value="CITRATE LYASE SUBUNIT BETA-RELATED"/>
    <property type="match status" value="1"/>
</dbReference>
<dbReference type="InterPro" id="IPR040186">
    <property type="entry name" value="Citramalyl-CoA_lyase"/>
</dbReference>
<evidence type="ECO:0000256" key="17">
    <source>
        <dbReference type="ARBA" id="ARBA00061542"/>
    </source>
</evidence>
<evidence type="ECO:0000256" key="2">
    <source>
        <dbReference type="ARBA" id="ARBA00004173"/>
    </source>
</evidence>
<dbReference type="GO" id="GO:0016787">
    <property type="term" value="F:hydrolase activity"/>
    <property type="evidence" value="ECO:0007669"/>
    <property type="project" value="UniProtKB-KW"/>
</dbReference>
<dbReference type="EC" id="2.3.3.9" evidence="4"/>
<dbReference type="AlphaFoldDB" id="A0A2T7P3F3"/>
<evidence type="ECO:0000256" key="21">
    <source>
        <dbReference type="ARBA" id="ARBA00076231"/>
    </source>
</evidence>
<feature type="binding site" evidence="25">
    <location>
        <position position="196"/>
    </location>
    <ligand>
        <name>Mg(2+)</name>
        <dbReference type="ChEBI" id="CHEBI:18420"/>
    </ligand>
</feature>
<evidence type="ECO:0000256" key="4">
    <source>
        <dbReference type="ARBA" id="ARBA00012636"/>
    </source>
</evidence>
<evidence type="ECO:0000256" key="24">
    <source>
        <dbReference type="PIRSR" id="PIRSR015582-1"/>
    </source>
</evidence>
<dbReference type="FunFam" id="3.20.20.60:FF:000014">
    <property type="entry name" value="Citrate lyase subunit beta-like protein"/>
    <property type="match status" value="1"/>
</dbReference>
<comment type="subcellular location">
    <subcellularLocation>
        <location evidence="2">Mitochondrion</location>
    </subcellularLocation>
</comment>
<name>A0A2T7P3F3_POMCA</name>
<evidence type="ECO:0000256" key="1">
    <source>
        <dbReference type="ARBA" id="ARBA00001946"/>
    </source>
</evidence>
<proteinExistence type="inferred from homology"/>
<dbReference type="InterPro" id="IPR040442">
    <property type="entry name" value="Pyrv_kinase-like_dom_sf"/>
</dbReference>
<dbReference type="GO" id="GO:0106064">
    <property type="term" value="P:regulation of cobalamin metabolic process"/>
    <property type="evidence" value="ECO:0007669"/>
    <property type="project" value="UniProtKB-ARBA"/>
</dbReference>
<evidence type="ECO:0000256" key="18">
    <source>
        <dbReference type="ARBA" id="ARBA00066460"/>
    </source>
</evidence>
<evidence type="ECO:0000256" key="15">
    <source>
        <dbReference type="ARBA" id="ARBA00051672"/>
    </source>
</evidence>
<dbReference type="InterPro" id="IPR005000">
    <property type="entry name" value="Aldolase/citrate-lyase_domain"/>
</dbReference>
<evidence type="ECO:0000256" key="5">
    <source>
        <dbReference type="ARBA" id="ARBA00022679"/>
    </source>
</evidence>
<reference evidence="27 28" key="1">
    <citation type="submission" date="2018-04" db="EMBL/GenBank/DDBJ databases">
        <title>The genome of golden apple snail Pomacea canaliculata provides insight into stress tolerance and invasive adaptation.</title>
        <authorList>
            <person name="Liu C."/>
            <person name="Liu B."/>
            <person name="Ren Y."/>
            <person name="Zhang Y."/>
            <person name="Wang H."/>
            <person name="Li S."/>
            <person name="Jiang F."/>
            <person name="Yin L."/>
            <person name="Zhang G."/>
            <person name="Qian W."/>
            <person name="Fan W."/>
        </authorList>
    </citation>
    <scope>NUCLEOTIDE SEQUENCE [LARGE SCALE GENOMIC DNA]</scope>
    <source>
        <strain evidence="27">SZHN2017</strain>
        <tissue evidence="27">Muscle</tissue>
    </source>
</reference>
<feature type="binding site" evidence="24">
    <location>
        <position position="161"/>
    </location>
    <ligand>
        <name>substrate</name>
    </ligand>
</feature>
<protein>
    <recommendedName>
        <fullName evidence="20">Citramalyl-CoA lyase, mitochondrial</fullName>
        <ecNumber evidence="4">2.3.3.9</ecNumber>
        <ecNumber evidence="18">3.1.2.30</ecNumber>
        <ecNumber evidence="19">4.1.3.25</ecNumber>
    </recommendedName>
    <alternativeName>
        <fullName evidence="22">(3S)-malyl-CoA thioesterase</fullName>
    </alternativeName>
    <alternativeName>
        <fullName evidence="23">Beta-methylmalate synthase</fullName>
    </alternativeName>
    <alternativeName>
        <fullName evidence="21">Malate synthase</fullName>
    </alternativeName>
</protein>
<dbReference type="Gene3D" id="3.20.20.60">
    <property type="entry name" value="Phosphoenolpyruvate-binding domains"/>
    <property type="match status" value="1"/>
</dbReference>
<dbReference type="STRING" id="400727.A0A2T7P3F3"/>
<dbReference type="InterPro" id="IPR011206">
    <property type="entry name" value="Citrate_lyase_beta/mcl1/mcl2"/>
</dbReference>
<keyword evidence="28" id="KW-1185">Reference proteome</keyword>
<evidence type="ECO:0000256" key="19">
    <source>
        <dbReference type="ARBA" id="ARBA00066840"/>
    </source>
</evidence>
<evidence type="ECO:0000256" key="16">
    <source>
        <dbReference type="ARBA" id="ARBA00055540"/>
    </source>
</evidence>
<evidence type="ECO:0000256" key="23">
    <source>
        <dbReference type="ARBA" id="ARBA00083020"/>
    </source>
</evidence>
<dbReference type="GO" id="GO:0047777">
    <property type="term" value="F:(S)-citramalyl-CoA lyase activity"/>
    <property type="evidence" value="ECO:0007669"/>
    <property type="project" value="UniProtKB-EC"/>
</dbReference>
<evidence type="ECO:0000256" key="8">
    <source>
        <dbReference type="ARBA" id="ARBA00022842"/>
    </source>
</evidence>
<dbReference type="Proteomes" id="UP000245119">
    <property type="component" value="Linkage Group LG6"/>
</dbReference>
<dbReference type="Pfam" id="PF03328">
    <property type="entry name" value="HpcH_HpaI"/>
    <property type="match status" value="1"/>
</dbReference>
<keyword evidence="7" id="KW-0378">Hydrolase</keyword>
<evidence type="ECO:0000256" key="12">
    <source>
        <dbReference type="ARBA" id="ARBA00023239"/>
    </source>
</evidence>
<evidence type="ECO:0000256" key="14">
    <source>
        <dbReference type="ARBA" id="ARBA00051623"/>
    </source>
</evidence>
<dbReference type="GO" id="GO:0046872">
    <property type="term" value="F:metal ion binding"/>
    <property type="evidence" value="ECO:0007669"/>
    <property type="project" value="UniProtKB-KW"/>
</dbReference>
<evidence type="ECO:0000259" key="26">
    <source>
        <dbReference type="Pfam" id="PF03328"/>
    </source>
</evidence>
<feature type="binding site" evidence="24">
    <location>
        <position position="96"/>
    </location>
    <ligand>
        <name>substrate</name>
    </ligand>
</feature>
<dbReference type="EC" id="3.1.2.30" evidence="18"/>
<feature type="binding site" evidence="25">
    <location>
        <position position="161"/>
    </location>
    <ligand>
        <name>Mg(2+)</name>
        <dbReference type="ChEBI" id="CHEBI:18420"/>
    </ligand>
</feature>
<comment type="function">
    <text evidence="16">Mitochondrial citramalyl-CoA lyase indirectly involved in the vitamin B12 metabolism. Converts citramalyl-CoA into acetyl-CoA and pyruvate in the C5-dicarboxylate catabolism pathway. The C5-dicarboxylate catabolism pathway is required to detoxify itaconate, a vitamin B12-poisoning metabolite. Also acts as a malate synthase in vitro, converting glyoxylate and acetyl-CoA to malate. Also displays malyl-CoA thioesterase activity. Also acts as a beta-methylmalate synthase in vitro, by mediating conversion of glyoxylate and propionyl-CoA to beta-methylmalate. Also has very weak citramalate synthase activity in vitro.</text>
</comment>
<evidence type="ECO:0000313" key="27">
    <source>
        <dbReference type="EMBL" id="PVD27938.1"/>
    </source>
</evidence>
<evidence type="ECO:0000256" key="22">
    <source>
        <dbReference type="ARBA" id="ARBA00076788"/>
    </source>
</evidence>
<dbReference type="SUPFAM" id="SSF51621">
    <property type="entry name" value="Phosphoenolpyruvate/pyruvate domain"/>
    <property type="match status" value="1"/>
</dbReference>
<keyword evidence="5" id="KW-0808">Transferase</keyword>
<comment type="catalytic activity">
    <reaction evidence="15">
        <text>(3S)-citramalyl-CoA = pyruvate + acetyl-CoA</text>
        <dbReference type="Rhea" id="RHEA:22612"/>
        <dbReference type="ChEBI" id="CHEBI:15361"/>
        <dbReference type="ChEBI" id="CHEBI:57288"/>
        <dbReference type="ChEBI" id="CHEBI:58668"/>
        <dbReference type="EC" id="4.1.3.25"/>
    </reaction>
</comment>
<dbReference type="EMBL" id="PZQS01000006">
    <property type="protein sequence ID" value="PVD27938.1"/>
    <property type="molecule type" value="Genomic_DNA"/>
</dbReference>
<dbReference type="EC" id="4.1.3.25" evidence="19"/>
<comment type="cofactor">
    <cofactor evidence="1">
        <name>Mg(2+)</name>
        <dbReference type="ChEBI" id="CHEBI:18420"/>
    </cofactor>
</comment>
<evidence type="ECO:0000256" key="13">
    <source>
        <dbReference type="ARBA" id="ARBA00047918"/>
    </source>
</evidence>
<dbReference type="InterPro" id="IPR015813">
    <property type="entry name" value="Pyrv/PenolPyrv_kinase-like_dom"/>
</dbReference>
<gene>
    <name evidence="27" type="ORF">C0Q70_10514</name>
</gene>
<comment type="catalytic activity">
    <reaction evidence="14">
        <text>propanoyl-CoA + glyoxylate + H2O = 3-methylmalate + CoA + H(+)</text>
        <dbReference type="Rhea" id="RHEA:47628"/>
        <dbReference type="ChEBI" id="CHEBI:15377"/>
        <dbReference type="ChEBI" id="CHEBI:15378"/>
        <dbReference type="ChEBI" id="CHEBI:36655"/>
        <dbReference type="ChEBI" id="CHEBI:57287"/>
        <dbReference type="ChEBI" id="CHEBI:57392"/>
        <dbReference type="ChEBI" id="CHEBI:87810"/>
    </reaction>
</comment>
<evidence type="ECO:0000256" key="3">
    <source>
        <dbReference type="ARBA" id="ARBA00011233"/>
    </source>
</evidence>
<dbReference type="GO" id="GO:0004474">
    <property type="term" value="F:malate synthase activity"/>
    <property type="evidence" value="ECO:0007669"/>
    <property type="project" value="UniProtKB-EC"/>
</dbReference>
<keyword evidence="6 25" id="KW-0479">Metal-binding</keyword>
<evidence type="ECO:0000256" key="20">
    <source>
        <dbReference type="ARBA" id="ARBA00072098"/>
    </source>
</evidence>
<comment type="catalytic activity">
    <reaction evidence="13">
        <text>glyoxylate + acetyl-CoA + H2O = (S)-malate + CoA + H(+)</text>
        <dbReference type="Rhea" id="RHEA:18181"/>
        <dbReference type="ChEBI" id="CHEBI:15377"/>
        <dbReference type="ChEBI" id="CHEBI:15378"/>
        <dbReference type="ChEBI" id="CHEBI:15589"/>
        <dbReference type="ChEBI" id="CHEBI:36655"/>
        <dbReference type="ChEBI" id="CHEBI:57287"/>
        <dbReference type="ChEBI" id="CHEBI:57288"/>
        <dbReference type="EC" id="2.3.3.9"/>
    </reaction>
</comment>